<name>A0AAP0C7G8_9ASTR</name>
<evidence type="ECO:0000313" key="2">
    <source>
        <dbReference type="EMBL" id="KAK9051160.1"/>
    </source>
</evidence>
<comment type="caution">
    <text evidence="2">The sequence shown here is derived from an EMBL/GenBank/DDBJ whole genome shotgun (WGS) entry which is preliminary data.</text>
</comment>
<accession>A0AAP0C7G8</accession>
<dbReference type="AlphaFoldDB" id="A0AAP0C7G8"/>
<dbReference type="SMART" id="SM00256">
    <property type="entry name" value="FBOX"/>
    <property type="match status" value="1"/>
</dbReference>
<reference evidence="2 3" key="1">
    <citation type="submission" date="2024-04" db="EMBL/GenBank/DDBJ databases">
        <title>The reference genome of an endangered Asteraceae, Deinandra increscens subsp. villosa, native to the Central Coast of California.</title>
        <authorList>
            <person name="Guilliams M."/>
            <person name="Hasenstab-Lehman K."/>
            <person name="Meyer R."/>
            <person name="Mcevoy S."/>
        </authorList>
    </citation>
    <scope>NUCLEOTIDE SEQUENCE [LARGE SCALE GENOMIC DNA]</scope>
    <source>
        <tissue evidence="2">Leaf</tissue>
    </source>
</reference>
<keyword evidence="3" id="KW-1185">Reference proteome</keyword>
<protein>
    <recommendedName>
        <fullName evidence="1">F-box domain-containing protein</fullName>
    </recommendedName>
</protein>
<dbReference type="PANTHER" id="PTHR31639">
    <property type="entry name" value="F-BOX PROTEIN-LIKE"/>
    <property type="match status" value="1"/>
</dbReference>
<dbReference type="Pfam" id="PF24758">
    <property type="entry name" value="LRR_At5g56370"/>
    <property type="match status" value="1"/>
</dbReference>
<dbReference type="SUPFAM" id="SSF81383">
    <property type="entry name" value="F-box domain"/>
    <property type="match status" value="1"/>
</dbReference>
<dbReference type="SUPFAM" id="SSF52047">
    <property type="entry name" value="RNI-like"/>
    <property type="match status" value="2"/>
</dbReference>
<sequence>MELIQGTHKEPKFAPEDYISNMPDNVITHILNRLPIQEAVRTGTLSRNWRFKWNMLSQLVFDDDFFEYLSTRESDENHGRIIRRLLLHFEGAITKFVLYLEMECYDIAPVILFLSRKGVKDLTIIQKIGQALELPNQFFSFSELKHLNLHHCCFNLPASFHGFPNLLSLELYFVKFESGKFSQLFTQCPVLENLNIRFTVHAHVKLAEIAKLTNLKVLTLFMRNIDDSVLTSSSIISELVGFLPKLQELELDFRVCKSFTEDGARKRSPTTFPCLKTLKLSEIDLGNGIMLSFAFELIKCFPNLQSLEITARDWSCNEDGARKRSPTTFPCLKTLKLSNLSIYLCGGMMSSFAPIIIRSSSSLQTLEILADDWPFIEDGATFPCLNTLKISDMDLGNVDRLSSAFEMIRSSPSLQTLEITSVHWVVVLPDTTYSRESINVDGTRKRSPTTFPCLSLRTLKLSHIDLGRNIVLSFAFEIIMNSPNLQTLEIATRDRGVKCPPAIVSPELDYNAMRLLQLRSVVFTDLIGSENEVCLIKYLLACSPFLKEIRIHLHKRLASNENFLFASKLLKLHRASPVAEIVICC</sequence>
<dbReference type="Gene3D" id="3.80.10.10">
    <property type="entry name" value="Ribonuclease Inhibitor"/>
    <property type="match status" value="2"/>
</dbReference>
<evidence type="ECO:0000259" key="1">
    <source>
        <dbReference type="PROSITE" id="PS50181"/>
    </source>
</evidence>
<dbReference type="InterPro" id="IPR001810">
    <property type="entry name" value="F-box_dom"/>
</dbReference>
<dbReference type="PROSITE" id="PS50181">
    <property type="entry name" value="FBOX"/>
    <property type="match status" value="1"/>
</dbReference>
<proteinExistence type="predicted"/>
<dbReference type="InterPro" id="IPR036047">
    <property type="entry name" value="F-box-like_dom_sf"/>
</dbReference>
<dbReference type="PANTHER" id="PTHR31639:SF312">
    <property type="entry name" value="CYCLIN-LIKE F-BOX"/>
    <property type="match status" value="1"/>
</dbReference>
<dbReference type="Pfam" id="PF00646">
    <property type="entry name" value="F-box"/>
    <property type="match status" value="1"/>
</dbReference>
<gene>
    <name evidence="2" type="ORF">SSX86_027786</name>
</gene>
<dbReference type="EMBL" id="JBCNJP010000027">
    <property type="protein sequence ID" value="KAK9051160.1"/>
    <property type="molecule type" value="Genomic_DNA"/>
</dbReference>
<organism evidence="2 3">
    <name type="scientific">Deinandra increscens subsp. villosa</name>
    <dbReference type="NCBI Taxonomy" id="3103831"/>
    <lineage>
        <taxon>Eukaryota</taxon>
        <taxon>Viridiplantae</taxon>
        <taxon>Streptophyta</taxon>
        <taxon>Embryophyta</taxon>
        <taxon>Tracheophyta</taxon>
        <taxon>Spermatophyta</taxon>
        <taxon>Magnoliopsida</taxon>
        <taxon>eudicotyledons</taxon>
        <taxon>Gunneridae</taxon>
        <taxon>Pentapetalae</taxon>
        <taxon>asterids</taxon>
        <taxon>campanulids</taxon>
        <taxon>Asterales</taxon>
        <taxon>Asteraceae</taxon>
        <taxon>Asteroideae</taxon>
        <taxon>Heliantheae alliance</taxon>
        <taxon>Madieae</taxon>
        <taxon>Madiinae</taxon>
        <taxon>Deinandra</taxon>
    </lineage>
</organism>
<dbReference type="Proteomes" id="UP001408789">
    <property type="component" value="Unassembled WGS sequence"/>
</dbReference>
<dbReference type="InterPro" id="IPR055411">
    <property type="entry name" value="LRR_FXL15/At3g58940/PEG3-like"/>
</dbReference>
<feature type="domain" description="F-box" evidence="1">
    <location>
        <begin position="16"/>
        <end position="69"/>
    </location>
</feature>
<evidence type="ECO:0000313" key="3">
    <source>
        <dbReference type="Proteomes" id="UP001408789"/>
    </source>
</evidence>
<dbReference type="InterPro" id="IPR032675">
    <property type="entry name" value="LRR_dom_sf"/>
</dbReference>